<evidence type="ECO:0000256" key="6">
    <source>
        <dbReference type="ARBA" id="ARBA00023014"/>
    </source>
</evidence>
<gene>
    <name evidence="10" type="ORF">EOD73_08170</name>
</gene>
<dbReference type="RefSeq" id="WP_127682511.1">
    <property type="nucleotide sequence ID" value="NZ_SACM01000002.1"/>
</dbReference>
<keyword evidence="4 7" id="KW-0249">Electron transport</keyword>
<feature type="signal peptide" evidence="8">
    <location>
        <begin position="1"/>
        <end position="24"/>
    </location>
</feature>
<dbReference type="Gene3D" id="4.10.490.10">
    <property type="entry name" value="High potential iron-sulphur protein"/>
    <property type="match status" value="1"/>
</dbReference>
<dbReference type="GO" id="GO:0009055">
    <property type="term" value="F:electron transfer activity"/>
    <property type="evidence" value="ECO:0007669"/>
    <property type="project" value="InterPro"/>
</dbReference>
<keyword evidence="11" id="KW-1185">Reference proteome</keyword>
<evidence type="ECO:0000256" key="2">
    <source>
        <dbReference type="ARBA" id="ARBA00022485"/>
    </source>
</evidence>
<dbReference type="GO" id="GO:0019646">
    <property type="term" value="P:aerobic electron transport chain"/>
    <property type="evidence" value="ECO:0007669"/>
    <property type="project" value="InterPro"/>
</dbReference>
<dbReference type="AlphaFoldDB" id="A0A3S2WR98"/>
<evidence type="ECO:0000256" key="3">
    <source>
        <dbReference type="ARBA" id="ARBA00022723"/>
    </source>
</evidence>
<dbReference type="SUPFAM" id="SSF57652">
    <property type="entry name" value="HIPIP (high potential iron protein)"/>
    <property type="match status" value="1"/>
</dbReference>
<comment type="subunit">
    <text evidence="7">Homodimer.</text>
</comment>
<comment type="caution">
    <text evidence="10">The sequence shown here is derived from an EMBL/GenBank/DDBJ whole genome shotgun (WGS) entry which is preliminary data.</text>
</comment>
<evidence type="ECO:0000256" key="4">
    <source>
        <dbReference type="ARBA" id="ARBA00022982"/>
    </source>
</evidence>
<dbReference type="InterPro" id="IPR000170">
    <property type="entry name" value="High_potential_FeS_prot"/>
</dbReference>
<dbReference type="GO" id="GO:0046872">
    <property type="term" value="F:metal ion binding"/>
    <property type="evidence" value="ECO:0007669"/>
    <property type="project" value="UniProtKB-KW"/>
</dbReference>
<feature type="chain" id="PRO_5018566013" description="High-potential iron-sulfur protein" evidence="8">
    <location>
        <begin position="25"/>
        <end position="100"/>
    </location>
</feature>
<dbReference type="GO" id="GO:0051539">
    <property type="term" value="F:4 iron, 4 sulfur cluster binding"/>
    <property type="evidence" value="ECO:0007669"/>
    <property type="project" value="UniProtKB-KW"/>
</dbReference>
<evidence type="ECO:0000256" key="7">
    <source>
        <dbReference type="RuleBase" id="RU000620"/>
    </source>
</evidence>
<keyword evidence="8" id="KW-0732">Signal</keyword>
<evidence type="ECO:0000259" key="9">
    <source>
        <dbReference type="PROSITE" id="PS51373"/>
    </source>
</evidence>
<keyword evidence="5 7" id="KW-0408">Iron</keyword>
<dbReference type="PROSITE" id="PS51373">
    <property type="entry name" value="HIPIP"/>
    <property type="match status" value="1"/>
</dbReference>
<evidence type="ECO:0000313" key="10">
    <source>
        <dbReference type="EMBL" id="RVT86013.1"/>
    </source>
</evidence>
<sequence>MTCPPRREFLITLALTGPAGAALAQAPMLNEKDPAAQAQGYVADAKKVDAKKWPKYAAGQVCSNCALYQGKPADKAAACPLFAGKQVAGAGWCNAWVKKA</sequence>
<accession>A0A3S2WR98</accession>
<evidence type="ECO:0000313" key="11">
    <source>
        <dbReference type="Proteomes" id="UP000288587"/>
    </source>
</evidence>
<dbReference type="EMBL" id="SACM01000002">
    <property type="protein sequence ID" value="RVT86013.1"/>
    <property type="molecule type" value="Genomic_DNA"/>
</dbReference>
<keyword evidence="6 7" id="KW-0411">Iron-sulfur</keyword>
<dbReference type="Pfam" id="PF01355">
    <property type="entry name" value="HIPIP"/>
    <property type="match status" value="1"/>
</dbReference>
<dbReference type="OrthoDB" id="5298540at2"/>
<comment type="similarity">
    <text evidence="7">Belongs to the high-potential iron-sulfur protein (HiPIP) family.</text>
</comment>
<comment type="function">
    <text evidence="7">Specific class of high-redox-potential 4Fe-4S ferredoxins. Functions in anaerobic electron transport in most purple and in some other photosynthetic bacteria and in at least one genus (Paracoccus) of halophilic, denitrifying bacteria.</text>
</comment>
<proteinExistence type="inferred from homology"/>
<keyword evidence="1 7" id="KW-0813">Transport</keyword>
<keyword evidence="2 7" id="KW-0004">4Fe-4S</keyword>
<feature type="domain" description="High potential iron-sulfur proteins family profile" evidence="9">
    <location>
        <begin position="23"/>
        <end position="100"/>
    </location>
</feature>
<dbReference type="Proteomes" id="UP000288587">
    <property type="component" value="Unassembled WGS sequence"/>
</dbReference>
<organism evidence="10 11">
    <name type="scientific">Inhella crocodyli</name>
    <dbReference type="NCBI Taxonomy" id="2499851"/>
    <lineage>
        <taxon>Bacteria</taxon>
        <taxon>Pseudomonadati</taxon>
        <taxon>Pseudomonadota</taxon>
        <taxon>Betaproteobacteria</taxon>
        <taxon>Burkholderiales</taxon>
        <taxon>Sphaerotilaceae</taxon>
        <taxon>Inhella</taxon>
    </lineage>
</organism>
<evidence type="ECO:0000256" key="1">
    <source>
        <dbReference type="ARBA" id="ARBA00022448"/>
    </source>
</evidence>
<dbReference type="InterPro" id="IPR036369">
    <property type="entry name" value="HIPIP_sf"/>
</dbReference>
<dbReference type="InterPro" id="IPR006311">
    <property type="entry name" value="TAT_signal"/>
</dbReference>
<evidence type="ECO:0000256" key="8">
    <source>
        <dbReference type="SAM" id="SignalP"/>
    </source>
</evidence>
<protein>
    <recommendedName>
        <fullName evidence="7">High-potential iron-sulfur protein</fullName>
        <shortName evidence="7">HiPIP</shortName>
    </recommendedName>
</protein>
<evidence type="ECO:0000256" key="5">
    <source>
        <dbReference type="ARBA" id="ARBA00023004"/>
    </source>
</evidence>
<dbReference type="PROSITE" id="PS51318">
    <property type="entry name" value="TAT"/>
    <property type="match status" value="1"/>
</dbReference>
<name>A0A3S2WR98_9BURK</name>
<reference evidence="10 11" key="1">
    <citation type="submission" date="2019-01" db="EMBL/GenBank/DDBJ databases">
        <authorList>
            <person name="Chen W.-M."/>
        </authorList>
    </citation>
    <scope>NUCLEOTIDE SEQUENCE [LARGE SCALE GENOMIC DNA]</scope>
    <source>
        <strain evidence="10 11">CCP-18</strain>
    </source>
</reference>
<keyword evidence="3 7" id="KW-0479">Metal-binding</keyword>